<comment type="catalytic activity">
    <reaction evidence="10">
        <text>tRNA(Gly) + glycine + ATP = glycyl-tRNA(Gly) + AMP + diphosphate</text>
        <dbReference type="Rhea" id="RHEA:16013"/>
        <dbReference type="Rhea" id="RHEA-COMP:9664"/>
        <dbReference type="Rhea" id="RHEA-COMP:9683"/>
        <dbReference type="ChEBI" id="CHEBI:30616"/>
        <dbReference type="ChEBI" id="CHEBI:33019"/>
        <dbReference type="ChEBI" id="CHEBI:57305"/>
        <dbReference type="ChEBI" id="CHEBI:78442"/>
        <dbReference type="ChEBI" id="CHEBI:78522"/>
        <dbReference type="ChEBI" id="CHEBI:456215"/>
        <dbReference type="EC" id="6.1.1.14"/>
    </reaction>
</comment>
<dbReference type="AlphaFoldDB" id="A0A381X0T7"/>
<dbReference type="GO" id="GO:0005829">
    <property type="term" value="C:cytosol"/>
    <property type="evidence" value="ECO:0007669"/>
    <property type="project" value="TreeGrafter"/>
</dbReference>
<dbReference type="HAMAP" id="MF_00255">
    <property type="entry name" value="Gly_tRNA_synth_beta"/>
    <property type="match status" value="1"/>
</dbReference>
<keyword evidence="9" id="KW-0030">Aminoacyl-tRNA synthetase</keyword>
<dbReference type="InterPro" id="IPR015944">
    <property type="entry name" value="Gly-tRNA-synth_bsu"/>
</dbReference>
<organism evidence="12">
    <name type="scientific">marine metagenome</name>
    <dbReference type="NCBI Taxonomy" id="408172"/>
    <lineage>
        <taxon>unclassified sequences</taxon>
        <taxon>metagenomes</taxon>
        <taxon>ecological metagenomes</taxon>
    </lineage>
</organism>
<dbReference type="EC" id="6.1.1.14" evidence="3"/>
<dbReference type="InterPro" id="IPR008909">
    <property type="entry name" value="DALR_anticod-bd"/>
</dbReference>
<evidence type="ECO:0000256" key="8">
    <source>
        <dbReference type="ARBA" id="ARBA00022917"/>
    </source>
</evidence>
<name>A0A381X0T7_9ZZZZ</name>
<dbReference type="PANTHER" id="PTHR30075:SF2">
    <property type="entry name" value="GLYCINE--TRNA LIGASE, CHLOROPLASTIC_MITOCHONDRIAL 2"/>
    <property type="match status" value="1"/>
</dbReference>
<dbReference type="PROSITE" id="PS50861">
    <property type="entry name" value="AA_TRNA_LIGASE_II_GLYAB"/>
    <property type="match status" value="1"/>
</dbReference>
<dbReference type="InterPro" id="IPR006194">
    <property type="entry name" value="Gly-tRNA-synth_heterodimer"/>
</dbReference>
<dbReference type="SUPFAM" id="SSF109604">
    <property type="entry name" value="HD-domain/PDEase-like"/>
    <property type="match status" value="1"/>
</dbReference>
<dbReference type="PRINTS" id="PR01045">
    <property type="entry name" value="TRNASYNTHGB"/>
</dbReference>
<dbReference type="GO" id="GO:0006420">
    <property type="term" value="P:arginyl-tRNA aminoacylation"/>
    <property type="evidence" value="ECO:0007669"/>
    <property type="project" value="InterPro"/>
</dbReference>
<accession>A0A381X0T7</accession>
<evidence type="ECO:0000256" key="10">
    <source>
        <dbReference type="ARBA" id="ARBA00047937"/>
    </source>
</evidence>
<keyword evidence="8" id="KW-0648">Protein biosynthesis</keyword>
<evidence type="ECO:0000256" key="6">
    <source>
        <dbReference type="ARBA" id="ARBA00022741"/>
    </source>
</evidence>
<gene>
    <name evidence="12" type="ORF">METZ01_LOCUS111174</name>
</gene>
<evidence type="ECO:0000256" key="3">
    <source>
        <dbReference type="ARBA" id="ARBA00012829"/>
    </source>
</evidence>
<keyword evidence="6" id="KW-0547">Nucleotide-binding</keyword>
<dbReference type="Pfam" id="PF05746">
    <property type="entry name" value="DALR_1"/>
    <property type="match status" value="1"/>
</dbReference>
<evidence type="ECO:0000256" key="9">
    <source>
        <dbReference type="ARBA" id="ARBA00023146"/>
    </source>
</evidence>
<keyword evidence="4" id="KW-0963">Cytoplasm</keyword>
<comment type="similarity">
    <text evidence="2">Belongs to the class-II aminoacyl-tRNA synthetase family.</text>
</comment>
<sequence length="688" mass="80790">MSEFFLELFSEEIPANLQKNARSNLLQIFKDFFEKKNISFNNEFSFSTPNRLLILFEGIQPKIYQKEEEIRGPKIESPEKALSGFLRSNNLQHKDLYKKEHEKGIFYFAKKPPKTIKVSDLLNENIPLILDKISWKKSMKWGDFELYWGRPLKSILAVFNNKRLNFKYHHLESSNFTIIDKDFEDKTKTFNNFKLYIDYFKKSQIILNQNQRKKFIEKELLKISNRKNLAIEINDKLLDEVTNLVNKPNIISCKFDEKFLRIPKEILITTMQFHQKYFHTFDKKGNITNNFLVVANNKDNKGFIKVGNERVVNARLSDAQFFWEKNKSNNLVKQVLKLKSMNYFKGIGTYFDKVQRMRRLGGMISDELLISKDKVEISTTICKVDLLSDIVGEFPELQGIMGGYFAEFQGFDRDISLAVREHYLPIGADSKTPKKPFSIALALTDKIDTLVGFFGIDQKPTSSKDPFALRRLALGIIRLLLENNKELKLKDLINYSYNLYLEQDFELSNKTIYKDLNNFFVERLKNYMKEKDIRSDIIEAAISSYGIDNMIKIYKKALTLNKLINKDTGQAVISCYKRASNILDQELKNPEFELSNSTNPELFENDFEKKLYKKIHDLHKYFTSINKDENYELSLSNLAESKNTVFDFFDNVMVNDQDKDIKKNRLELLQMLCKTYENYLNFSEIESL</sequence>
<evidence type="ECO:0000313" key="12">
    <source>
        <dbReference type="EMBL" id="SVA58320.1"/>
    </source>
</evidence>
<dbReference type="PANTHER" id="PTHR30075">
    <property type="entry name" value="GLYCYL-TRNA SYNTHETASE"/>
    <property type="match status" value="1"/>
</dbReference>
<dbReference type="NCBIfam" id="TIGR00211">
    <property type="entry name" value="glyS"/>
    <property type="match status" value="1"/>
</dbReference>
<feature type="domain" description="DALR anticodon binding" evidence="11">
    <location>
        <begin position="576"/>
        <end position="684"/>
    </location>
</feature>
<reference evidence="12" key="1">
    <citation type="submission" date="2018-05" db="EMBL/GenBank/DDBJ databases">
        <authorList>
            <person name="Lanie J.A."/>
            <person name="Ng W.-L."/>
            <person name="Kazmierczak K.M."/>
            <person name="Andrzejewski T.M."/>
            <person name="Davidsen T.M."/>
            <person name="Wayne K.J."/>
            <person name="Tettelin H."/>
            <person name="Glass J.I."/>
            <person name="Rusch D."/>
            <person name="Podicherti R."/>
            <person name="Tsui H.-C.T."/>
            <person name="Winkler M.E."/>
        </authorList>
    </citation>
    <scope>NUCLEOTIDE SEQUENCE</scope>
</reference>
<evidence type="ECO:0000256" key="5">
    <source>
        <dbReference type="ARBA" id="ARBA00022598"/>
    </source>
</evidence>
<evidence type="ECO:0000256" key="7">
    <source>
        <dbReference type="ARBA" id="ARBA00022840"/>
    </source>
</evidence>
<dbReference type="GO" id="GO:0004814">
    <property type="term" value="F:arginine-tRNA ligase activity"/>
    <property type="evidence" value="ECO:0007669"/>
    <property type="project" value="InterPro"/>
</dbReference>
<dbReference type="GO" id="GO:0006426">
    <property type="term" value="P:glycyl-tRNA aminoacylation"/>
    <property type="evidence" value="ECO:0007669"/>
    <property type="project" value="InterPro"/>
</dbReference>
<keyword evidence="5" id="KW-0436">Ligase</keyword>
<dbReference type="GO" id="GO:0004820">
    <property type="term" value="F:glycine-tRNA ligase activity"/>
    <property type="evidence" value="ECO:0007669"/>
    <property type="project" value="UniProtKB-EC"/>
</dbReference>
<protein>
    <recommendedName>
        <fullName evidence="3">glycine--tRNA ligase</fullName>
        <ecNumber evidence="3">6.1.1.14</ecNumber>
    </recommendedName>
</protein>
<keyword evidence="7" id="KW-0067">ATP-binding</keyword>
<evidence type="ECO:0000256" key="2">
    <source>
        <dbReference type="ARBA" id="ARBA00008226"/>
    </source>
</evidence>
<evidence type="ECO:0000256" key="4">
    <source>
        <dbReference type="ARBA" id="ARBA00022490"/>
    </source>
</evidence>
<dbReference type="GO" id="GO:0005524">
    <property type="term" value="F:ATP binding"/>
    <property type="evidence" value="ECO:0007669"/>
    <property type="project" value="UniProtKB-KW"/>
</dbReference>
<proteinExistence type="inferred from homology"/>
<comment type="subcellular location">
    <subcellularLocation>
        <location evidence="1">Cytoplasm</location>
    </subcellularLocation>
</comment>
<evidence type="ECO:0000256" key="1">
    <source>
        <dbReference type="ARBA" id="ARBA00004496"/>
    </source>
</evidence>
<dbReference type="EMBL" id="UINC01013511">
    <property type="protein sequence ID" value="SVA58320.1"/>
    <property type="molecule type" value="Genomic_DNA"/>
</dbReference>
<evidence type="ECO:0000259" key="11">
    <source>
        <dbReference type="Pfam" id="PF05746"/>
    </source>
</evidence>
<dbReference type="Pfam" id="PF02092">
    <property type="entry name" value="tRNA_synt_2f"/>
    <property type="match status" value="1"/>
</dbReference>